<organism evidence="1 2">
    <name type="scientific">Sphaerodactylus townsendi</name>
    <dbReference type="NCBI Taxonomy" id="933632"/>
    <lineage>
        <taxon>Eukaryota</taxon>
        <taxon>Metazoa</taxon>
        <taxon>Chordata</taxon>
        <taxon>Craniata</taxon>
        <taxon>Vertebrata</taxon>
        <taxon>Euteleostomi</taxon>
        <taxon>Lepidosauria</taxon>
        <taxon>Squamata</taxon>
        <taxon>Bifurcata</taxon>
        <taxon>Gekkota</taxon>
        <taxon>Sphaerodactylidae</taxon>
        <taxon>Sphaerodactylus</taxon>
    </lineage>
</organism>
<evidence type="ECO:0000313" key="1">
    <source>
        <dbReference type="EMBL" id="KAH7994558.1"/>
    </source>
</evidence>
<sequence>MKAFEIFILAEIVASFRAFSRPAPVHCTWNPYGPWSECDGCSKTQIHRRTVAVYGQFGGHPCSGNSFESRACIPTRGCPTEDGCGDRFRCSSGQCISRSLVCNGDHDCEEDSSDEDGCEAIKVVCDTDKPPPNVELTGTGFDALTGEAKGRVIYTKSFGGQCRKVFSGDQREYYRLSDAVLAYTFQVKIQNDFSTEFYNSSWSYRKVTENRVTSSSGHSFSDSTDSSGSSQSNHLMVIENFVEVAQFINNRPEFLTLAEPFWKELANVPAFYEYSAYRRLIDRFGTHFFHSGSLGGHYKVLFHVGTENLKSQAVSTNDMRECTTSGWNFFFVKKSKTECTKLDSLLQQSSGSSSNRIKANLFVEGGSPGTVAGLSYLDLNDPAANSQRYSLWARSVSTYPKVIKQKITPLYELVKEVPCASVKRHHLKQAIEEYMSENDPCRCRPCQNGGQPAIIETQCLCFCKPYTFGVSCELGTLVQDQPGVIDGGWSCWSSWTSCTGGKKSRRRSCNNPSPSGGGKSCIGEATETRQCEDEDLQHFRSIEPHCFDMSAFGTESCPPPPTLENGYVQDADSSYPVGKSIIYTCNDGYALVGNSVATCAEGLKWIIGQLECQKIACILPELEGGLRRDPIKRLYEIGEKVKLSCPDDMQLEGASLLLCQSSLKWSPDIDNILCRRRVPSVDTEPAQPECQPWEKVQQTRCVCKIPNECGSSLDICARDARTNRAILLTVCKLHALECMGREYTLVSKENCRTPAAAERPCGSCHLWETCDDSTNKCTCRQDEPCSSAGISICVQLDGSNDQQTMTECKAGLLRCQGSHFTVAGIRPCSAQSSQQMLFDAPQITKQLAVQ</sequence>
<proteinExistence type="predicted"/>
<keyword evidence="2" id="KW-1185">Reference proteome</keyword>
<dbReference type="EMBL" id="CM037620">
    <property type="protein sequence ID" value="KAH7994558.1"/>
    <property type="molecule type" value="Genomic_DNA"/>
</dbReference>
<reference evidence="1" key="1">
    <citation type="submission" date="2021-08" db="EMBL/GenBank/DDBJ databases">
        <title>The first chromosome-level gecko genome reveals the dynamic sex chromosomes of Neotropical dwarf geckos (Sphaerodactylidae: Sphaerodactylus).</title>
        <authorList>
            <person name="Pinto B.J."/>
            <person name="Keating S.E."/>
            <person name="Gamble T."/>
        </authorList>
    </citation>
    <scope>NUCLEOTIDE SEQUENCE</scope>
    <source>
        <strain evidence="1">TG3544</strain>
    </source>
</reference>
<protein>
    <submittedName>
        <fullName evidence="1">Uncharacterized protein</fullName>
    </submittedName>
</protein>
<dbReference type="Proteomes" id="UP000827872">
    <property type="component" value="Linkage Group LG07"/>
</dbReference>
<comment type="caution">
    <text evidence="1">The sequence shown here is derived from an EMBL/GenBank/DDBJ whole genome shotgun (WGS) entry which is preliminary data.</text>
</comment>
<gene>
    <name evidence="1" type="ORF">K3G42_009809</name>
</gene>
<evidence type="ECO:0000313" key="2">
    <source>
        <dbReference type="Proteomes" id="UP000827872"/>
    </source>
</evidence>
<name>A0ACB8EQC7_9SAUR</name>
<accession>A0ACB8EQC7</accession>